<gene>
    <name evidence="2" type="ORF">ACFVKH_16195</name>
</gene>
<organism evidence="2 3">
    <name type="scientific">Almyronema epifaneia S1</name>
    <dbReference type="NCBI Taxonomy" id="2991925"/>
    <lineage>
        <taxon>Bacteria</taxon>
        <taxon>Bacillati</taxon>
        <taxon>Cyanobacteriota</taxon>
        <taxon>Cyanophyceae</taxon>
        <taxon>Nodosilineales</taxon>
        <taxon>Nodosilineaceae</taxon>
        <taxon>Almyronema</taxon>
        <taxon>Almyronema epifaneia</taxon>
    </lineage>
</organism>
<evidence type="ECO:0000313" key="3">
    <source>
        <dbReference type="Proteomes" id="UP001600165"/>
    </source>
</evidence>
<protein>
    <submittedName>
        <fullName evidence="2">CU044_2847 family protein</fullName>
    </submittedName>
</protein>
<evidence type="ECO:0000259" key="1">
    <source>
        <dbReference type="Pfam" id="PF19493"/>
    </source>
</evidence>
<reference evidence="2 3" key="1">
    <citation type="submission" date="2024-10" db="EMBL/GenBank/DDBJ databases">
        <authorList>
            <person name="Ratan Roy A."/>
            <person name="Morales Sandoval P.H."/>
            <person name="De Los Santos Villalobos S."/>
            <person name="Chakraborty S."/>
            <person name="Mukherjee J."/>
        </authorList>
    </citation>
    <scope>NUCLEOTIDE SEQUENCE [LARGE SCALE GENOMIC DNA]</scope>
    <source>
        <strain evidence="2 3">S1</strain>
    </source>
</reference>
<comment type="caution">
    <text evidence="2">The sequence shown here is derived from an EMBL/GenBank/DDBJ whole genome shotgun (WGS) entry which is preliminary data.</text>
</comment>
<proteinExistence type="predicted"/>
<name>A0ABW6IJQ8_9CYAN</name>
<accession>A0ABW6IJQ8</accession>
<keyword evidence="3" id="KW-1185">Reference proteome</keyword>
<dbReference type="InterPro" id="IPR045794">
    <property type="entry name" value="Trypco1"/>
</dbReference>
<dbReference type="NCBIfam" id="NF041216">
    <property type="entry name" value="CU044_2847_fam"/>
    <property type="match status" value="1"/>
</dbReference>
<evidence type="ECO:0000313" key="2">
    <source>
        <dbReference type="EMBL" id="MFE4107830.1"/>
    </source>
</evidence>
<sequence length="103" mass="11384">MATKLIRLQDGTLIEAQVPEDQAQQISGGFAQKVDASFERIKPLLLKACKPIAETWKELSRDMDIDQAEIELGIAFEGEGNLYITKAKTEANLTVKLVLKPKA</sequence>
<dbReference type="Pfam" id="PF19493">
    <property type="entry name" value="Trypco1"/>
    <property type="match status" value="1"/>
</dbReference>
<dbReference type="RefSeq" id="WP_377966924.1">
    <property type="nucleotide sequence ID" value="NZ_JBHZOL010000094.1"/>
</dbReference>
<dbReference type="EMBL" id="JBHZOL010000094">
    <property type="protein sequence ID" value="MFE4107830.1"/>
    <property type="molecule type" value="Genomic_DNA"/>
</dbReference>
<feature type="domain" description="Trypsin-co-occurring" evidence="1">
    <location>
        <begin position="7"/>
        <end position="98"/>
    </location>
</feature>
<dbReference type="Proteomes" id="UP001600165">
    <property type="component" value="Unassembled WGS sequence"/>
</dbReference>